<dbReference type="Pfam" id="PF13630">
    <property type="entry name" value="SdpI"/>
    <property type="match status" value="1"/>
</dbReference>
<dbReference type="InterPro" id="IPR025962">
    <property type="entry name" value="SdpI/YhfL"/>
</dbReference>
<feature type="transmembrane region" description="Helical" evidence="1">
    <location>
        <begin position="65"/>
        <end position="86"/>
    </location>
</feature>
<keyword evidence="1" id="KW-0812">Transmembrane</keyword>
<sequence>MDPSSERGPATMFYPPLIGYLLLAVVCVVLVLVIRGDRLPRNRAIGIRSALTLRSEASWKAGHRAAIPVLITISIIAVGFSIALLSVEKFAWPKAVGAVLAVSGWLLILGLFVRVWTVANRAARSADK</sequence>
<keyword evidence="1" id="KW-1133">Transmembrane helix</keyword>
<comment type="caution">
    <text evidence="2">The sequence shown here is derived from an EMBL/GenBank/DDBJ whole genome shotgun (WGS) entry which is preliminary data.</text>
</comment>
<evidence type="ECO:0008006" key="4">
    <source>
        <dbReference type="Google" id="ProtNLM"/>
    </source>
</evidence>
<protein>
    <recommendedName>
        <fullName evidence="4">SdpI family protein</fullName>
    </recommendedName>
</protein>
<gene>
    <name evidence="2" type="ORF">GCM10010974_36890</name>
</gene>
<accession>A0ABQ1N588</accession>
<dbReference type="Proteomes" id="UP000632322">
    <property type="component" value="Unassembled WGS sequence"/>
</dbReference>
<keyword evidence="1" id="KW-0472">Membrane</keyword>
<keyword evidence="3" id="KW-1185">Reference proteome</keyword>
<proteinExistence type="predicted"/>
<name>A0ABQ1N588_9MICO</name>
<feature type="transmembrane region" description="Helical" evidence="1">
    <location>
        <begin position="12"/>
        <end position="34"/>
    </location>
</feature>
<reference evidence="3" key="1">
    <citation type="journal article" date="2019" name="Int. J. Syst. Evol. Microbiol.">
        <title>The Global Catalogue of Microorganisms (GCM) 10K type strain sequencing project: providing services to taxonomists for standard genome sequencing and annotation.</title>
        <authorList>
            <consortium name="The Broad Institute Genomics Platform"/>
            <consortium name="The Broad Institute Genome Sequencing Center for Infectious Disease"/>
            <person name="Wu L."/>
            <person name="Ma J."/>
        </authorList>
    </citation>
    <scope>NUCLEOTIDE SEQUENCE [LARGE SCALE GENOMIC DNA]</scope>
    <source>
        <strain evidence="3">CGMCC 1.15472</strain>
    </source>
</reference>
<evidence type="ECO:0000256" key="1">
    <source>
        <dbReference type="SAM" id="Phobius"/>
    </source>
</evidence>
<dbReference type="RefSeq" id="WP_181272596.1">
    <property type="nucleotide sequence ID" value="NZ_BMJG01000033.1"/>
</dbReference>
<evidence type="ECO:0000313" key="2">
    <source>
        <dbReference type="EMBL" id="GGC51406.1"/>
    </source>
</evidence>
<dbReference type="EMBL" id="BMJG01000033">
    <property type="protein sequence ID" value="GGC51406.1"/>
    <property type="molecule type" value="Genomic_DNA"/>
</dbReference>
<feature type="transmembrane region" description="Helical" evidence="1">
    <location>
        <begin position="98"/>
        <end position="119"/>
    </location>
</feature>
<evidence type="ECO:0000313" key="3">
    <source>
        <dbReference type="Proteomes" id="UP000632322"/>
    </source>
</evidence>
<organism evidence="2 3">
    <name type="scientific">Brevibacterium sediminis</name>
    <dbReference type="NCBI Taxonomy" id="1857024"/>
    <lineage>
        <taxon>Bacteria</taxon>
        <taxon>Bacillati</taxon>
        <taxon>Actinomycetota</taxon>
        <taxon>Actinomycetes</taxon>
        <taxon>Micrococcales</taxon>
        <taxon>Brevibacteriaceae</taxon>
        <taxon>Brevibacterium</taxon>
    </lineage>
</organism>